<accession>D8MB51</accession>
<gene>
    <name evidence="1" type="ORF">GSBLH_T00004902001</name>
</gene>
<evidence type="ECO:0000313" key="2">
    <source>
        <dbReference type="Proteomes" id="UP000008312"/>
    </source>
</evidence>
<dbReference type="AlphaFoldDB" id="D8MB51"/>
<dbReference type="InParanoid" id="D8MB51"/>
<organism evidence="1">
    <name type="scientific">Blastocystis hominis</name>
    <dbReference type="NCBI Taxonomy" id="12968"/>
    <lineage>
        <taxon>Eukaryota</taxon>
        <taxon>Sar</taxon>
        <taxon>Stramenopiles</taxon>
        <taxon>Bigyra</taxon>
        <taxon>Opalozoa</taxon>
        <taxon>Opalinata</taxon>
        <taxon>Blastocystidae</taxon>
        <taxon>Blastocystis</taxon>
    </lineage>
</organism>
<dbReference type="RefSeq" id="XP_012899338.1">
    <property type="nucleotide sequence ID" value="XM_013043884.1"/>
</dbReference>
<reference evidence="1" key="1">
    <citation type="submission" date="2010-02" db="EMBL/GenBank/DDBJ databases">
        <title>Sequencing and annotation of the Blastocystis hominis genome.</title>
        <authorList>
            <person name="Wincker P."/>
        </authorList>
    </citation>
    <scope>NUCLEOTIDE SEQUENCE</scope>
    <source>
        <strain evidence="1">Singapore isolate B</strain>
    </source>
</reference>
<dbReference type="GeneID" id="24921898"/>
<dbReference type="OrthoDB" id="124677at2759"/>
<dbReference type="Proteomes" id="UP000008312">
    <property type="component" value="Unassembled WGS sequence"/>
</dbReference>
<proteinExistence type="predicted"/>
<name>D8MB51_BLAHO</name>
<keyword evidence="2" id="KW-1185">Reference proteome</keyword>
<evidence type="ECO:0000313" key="1">
    <source>
        <dbReference type="EMBL" id="CBK25290.2"/>
    </source>
</evidence>
<dbReference type="EMBL" id="FN668690">
    <property type="protein sequence ID" value="CBK25290.2"/>
    <property type="molecule type" value="Genomic_DNA"/>
</dbReference>
<sequence>MDSSLEVSSTNQVITLHYYNLREADINLYELDVELLFSLNPFVFNKSSSLFIRPNYTQHVQLPPEVDGVGEFIYTLPKEYQEKNVLVEERNGTLREACYSLNNSLLVALSVKSG</sequence>
<protein>
    <submittedName>
        <fullName evidence="1">Uncharacterized protein</fullName>
    </submittedName>
</protein>